<dbReference type="PROSITE" id="PS51294">
    <property type="entry name" value="HTH_MYB"/>
    <property type="match status" value="3"/>
</dbReference>
<feature type="domain" description="HTH myb-type" evidence="4">
    <location>
        <begin position="107"/>
        <end position="154"/>
    </location>
</feature>
<accession>A0ABR2KUT5</accession>
<gene>
    <name evidence="5" type="ORF">M9Y10_023333</name>
</gene>
<evidence type="ECO:0000313" key="6">
    <source>
        <dbReference type="Proteomes" id="UP001470230"/>
    </source>
</evidence>
<name>A0ABR2KUT5_9EUKA</name>
<evidence type="ECO:0008006" key="7">
    <source>
        <dbReference type="Google" id="ProtNLM"/>
    </source>
</evidence>
<organism evidence="5 6">
    <name type="scientific">Tritrichomonas musculus</name>
    <dbReference type="NCBI Taxonomy" id="1915356"/>
    <lineage>
        <taxon>Eukaryota</taxon>
        <taxon>Metamonada</taxon>
        <taxon>Parabasalia</taxon>
        <taxon>Tritrichomonadida</taxon>
        <taxon>Tritrichomonadidae</taxon>
        <taxon>Tritrichomonas</taxon>
    </lineage>
</organism>
<keyword evidence="6" id="KW-1185">Reference proteome</keyword>
<dbReference type="PANTHER" id="PTHR45614">
    <property type="entry name" value="MYB PROTEIN-RELATED"/>
    <property type="match status" value="1"/>
</dbReference>
<dbReference type="PROSITE" id="PS50090">
    <property type="entry name" value="MYB_LIKE"/>
    <property type="match status" value="3"/>
</dbReference>
<evidence type="ECO:0000259" key="3">
    <source>
        <dbReference type="PROSITE" id="PS51293"/>
    </source>
</evidence>
<feature type="domain" description="Myb-like" evidence="2">
    <location>
        <begin position="48"/>
        <end position="99"/>
    </location>
</feature>
<evidence type="ECO:0000259" key="4">
    <source>
        <dbReference type="PROSITE" id="PS51294"/>
    </source>
</evidence>
<feature type="domain" description="SANT" evidence="3">
    <location>
        <begin position="1"/>
        <end position="39"/>
    </location>
</feature>
<dbReference type="InterPro" id="IPR001005">
    <property type="entry name" value="SANT/Myb"/>
</dbReference>
<dbReference type="Gene3D" id="1.10.10.60">
    <property type="entry name" value="Homeodomain-like"/>
    <property type="match status" value="3"/>
</dbReference>
<dbReference type="InterPro" id="IPR050560">
    <property type="entry name" value="MYB_TF"/>
</dbReference>
<evidence type="ECO:0000313" key="5">
    <source>
        <dbReference type="EMBL" id="KAK8894892.1"/>
    </source>
</evidence>
<feature type="domain" description="Myb-like" evidence="2">
    <location>
        <begin position="100"/>
        <end position="150"/>
    </location>
</feature>
<dbReference type="Proteomes" id="UP001470230">
    <property type="component" value="Unassembled WGS sequence"/>
</dbReference>
<evidence type="ECO:0000259" key="2">
    <source>
        <dbReference type="PROSITE" id="PS50090"/>
    </source>
</evidence>
<dbReference type="PROSITE" id="PS51293">
    <property type="entry name" value="SANT"/>
    <property type="match status" value="1"/>
</dbReference>
<dbReference type="Pfam" id="PF00249">
    <property type="entry name" value="Myb_DNA-binding"/>
    <property type="match status" value="1"/>
</dbReference>
<sequence>MGKKWTYEEDQKLIELHKQYGKQWGVIAQHIKTRTASQVAARWEKCLDPALTKGPFTQEEDQLIIDYVKQNGPQNWPGLCELLKNRSPKQCRERWFNHLDPNIISKPWTSEEDALIFNSISKYGKKWSIIAKFLPGRTDNAIKNRWNSSISKRIIFCPNGIKKLGPDLSKRRSCISQQNYLQAQKSNDLIKLQLNECNNCSPGMNFAQQNLFTQKNPQIPGANNVGLIQPINSLPSLSHPQNMNSVSNLQFINNLNINNNMQSTIIESHNQIDSKNIHQKRKRNQKKQSSIPSQPEKDQQFIASNSIIQFQEQESKPIPHFKREAAGMQLHPIITNDISAEITNFNLNSIPQPPAFISPVSTNNINDNGKIDIPTDTSVLNDNNNFSSITENQQTSSPFPNFSLFSPKSTNFSFSPIQTDNGGFSFGSSGSITPVFSPFGGHNWNADVFK</sequence>
<proteinExistence type="predicted"/>
<dbReference type="InterPro" id="IPR017884">
    <property type="entry name" value="SANT_dom"/>
</dbReference>
<reference evidence="5 6" key="1">
    <citation type="submission" date="2024-04" db="EMBL/GenBank/DDBJ databases">
        <title>Tritrichomonas musculus Genome.</title>
        <authorList>
            <person name="Alves-Ferreira E."/>
            <person name="Grigg M."/>
            <person name="Lorenzi H."/>
            <person name="Galac M."/>
        </authorList>
    </citation>
    <scope>NUCLEOTIDE SEQUENCE [LARGE SCALE GENOMIC DNA]</scope>
    <source>
        <strain evidence="5 6">EAF2021</strain>
    </source>
</reference>
<dbReference type="EMBL" id="JAPFFF010000003">
    <property type="protein sequence ID" value="KAK8894892.1"/>
    <property type="molecule type" value="Genomic_DNA"/>
</dbReference>
<feature type="compositionally biased region" description="Basic residues" evidence="1">
    <location>
        <begin position="277"/>
        <end position="286"/>
    </location>
</feature>
<dbReference type="InterPro" id="IPR017930">
    <property type="entry name" value="Myb_dom"/>
</dbReference>
<comment type="caution">
    <text evidence="5">The sequence shown here is derived from an EMBL/GenBank/DDBJ whole genome shotgun (WGS) entry which is preliminary data.</text>
</comment>
<dbReference type="PANTHER" id="PTHR45614:SF25">
    <property type="entry name" value="MYB PROTEIN"/>
    <property type="match status" value="1"/>
</dbReference>
<feature type="region of interest" description="Disordered" evidence="1">
    <location>
        <begin position="276"/>
        <end position="298"/>
    </location>
</feature>
<feature type="domain" description="Myb-like" evidence="2">
    <location>
        <begin position="1"/>
        <end position="47"/>
    </location>
</feature>
<dbReference type="CDD" id="cd00167">
    <property type="entry name" value="SANT"/>
    <property type="match status" value="3"/>
</dbReference>
<dbReference type="SUPFAM" id="SSF46689">
    <property type="entry name" value="Homeodomain-like"/>
    <property type="match status" value="2"/>
</dbReference>
<protein>
    <recommendedName>
        <fullName evidence="7">Myb-like DNA-binding domain containing protein</fullName>
    </recommendedName>
</protein>
<evidence type="ECO:0000256" key="1">
    <source>
        <dbReference type="SAM" id="MobiDB-lite"/>
    </source>
</evidence>
<dbReference type="Pfam" id="PF13921">
    <property type="entry name" value="Myb_DNA-bind_6"/>
    <property type="match status" value="1"/>
</dbReference>
<feature type="domain" description="HTH myb-type" evidence="4">
    <location>
        <begin position="1"/>
        <end position="47"/>
    </location>
</feature>
<dbReference type="SMART" id="SM00717">
    <property type="entry name" value="SANT"/>
    <property type="match status" value="3"/>
</dbReference>
<dbReference type="InterPro" id="IPR009057">
    <property type="entry name" value="Homeodomain-like_sf"/>
</dbReference>
<feature type="domain" description="HTH myb-type" evidence="4">
    <location>
        <begin position="48"/>
        <end position="103"/>
    </location>
</feature>